<feature type="domain" description="STAS" evidence="1">
    <location>
        <begin position="16"/>
        <end position="106"/>
    </location>
</feature>
<dbReference type="PANTHER" id="PTHR33495:SF2">
    <property type="entry name" value="ANTI-SIGMA FACTOR ANTAGONIST TM_1081-RELATED"/>
    <property type="match status" value="1"/>
</dbReference>
<dbReference type="InterPro" id="IPR002645">
    <property type="entry name" value="STAS_dom"/>
</dbReference>
<dbReference type="Gene3D" id="3.30.750.24">
    <property type="entry name" value="STAS domain"/>
    <property type="match status" value="1"/>
</dbReference>
<comment type="caution">
    <text evidence="2">The sequence shown here is derived from an EMBL/GenBank/DDBJ whole genome shotgun (WGS) entry which is preliminary data.</text>
</comment>
<dbReference type="PANTHER" id="PTHR33495">
    <property type="entry name" value="ANTI-SIGMA FACTOR ANTAGONIST TM_1081-RELATED-RELATED"/>
    <property type="match status" value="1"/>
</dbReference>
<dbReference type="Pfam" id="PF13466">
    <property type="entry name" value="STAS_2"/>
    <property type="match status" value="1"/>
</dbReference>
<gene>
    <name evidence="2" type="ORF">ABR748_33365</name>
</gene>
<dbReference type="RefSeq" id="WP_350241066.1">
    <property type="nucleotide sequence ID" value="NZ_JBEJUE010000049.1"/>
</dbReference>
<sequence>MTTHEPRRASTGKLPVIAPVGEFDIDNLAPLEAEIEAVIATHPGLVLDASGIRFADSMFLRLVLATHQRTDLRIAAPSPAVARLFGVVGADTFLHIHPTVDAARTP</sequence>
<protein>
    <submittedName>
        <fullName evidence="2">STAS domain-containing protein</fullName>
    </submittedName>
</protein>
<dbReference type="EMBL" id="JBEJUE010000049">
    <property type="protein sequence ID" value="MER0429052.1"/>
    <property type="molecule type" value="Genomic_DNA"/>
</dbReference>
<proteinExistence type="predicted"/>
<evidence type="ECO:0000259" key="1">
    <source>
        <dbReference type="PROSITE" id="PS50801"/>
    </source>
</evidence>
<evidence type="ECO:0000313" key="2">
    <source>
        <dbReference type="EMBL" id="MER0429052.1"/>
    </source>
</evidence>
<dbReference type="InterPro" id="IPR058548">
    <property type="entry name" value="MlaB-like_STAS"/>
</dbReference>
<evidence type="ECO:0000313" key="3">
    <source>
        <dbReference type="Proteomes" id="UP001456562"/>
    </source>
</evidence>
<dbReference type="CDD" id="cd07043">
    <property type="entry name" value="STAS_anti-anti-sigma_factors"/>
    <property type="match status" value="1"/>
</dbReference>
<dbReference type="Proteomes" id="UP001456562">
    <property type="component" value="Unassembled WGS sequence"/>
</dbReference>
<keyword evidence="3" id="KW-1185">Reference proteome</keyword>
<organism evidence="2 3">
    <name type="scientific">Streptomyces microflavus</name>
    <name type="common">Streptomyces lipmanii</name>
    <dbReference type="NCBI Taxonomy" id="1919"/>
    <lineage>
        <taxon>Bacteria</taxon>
        <taxon>Bacillati</taxon>
        <taxon>Actinomycetota</taxon>
        <taxon>Actinomycetes</taxon>
        <taxon>Kitasatosporales</taxon>
        <taxon>Streptomycetaceae</taxon>
        <taxon>Streptomyces</taxon>
    </lineage>
</organism>
<name>A0ABV1QCZ8_STRMI</name>
<dbReference type="SUPFAM" id="SSF52091">
    <property type="entry name" value="SpoIIaa-like"/>
    <property type="match status" value="1"/>
</dbReference>
<dbReference type="PROSITE" id="PS50801">
    <property type="entry name" value="STAS"/>
    <property type="match status" value="1"/>
</dbReference>
<dbReference type="InterPro" id="IPR036513">
    <property type="entry name" value="STAS_dom_sf"/>
</dbReference>
<accession>A0ABV1QCZ8</accession>
<reference evidence="2 3" key="1">
    <citation type="submission" date="2024-01" db="EMBL/GenBank/DDBJ databases">
        <title>Metagenomic exploration of the rhizosphere soil microbial community and their significance in facilitating the development of wild simulated ginseng.</title>
        <authorList>
            <person name="Huang J."/>
        </authorList>
    </citation>
    <scope>NUCLEOTIDE SEQUENCE [LARGE SCALE GENOMIC DNA]</scope>
    <source>
        <strain evidence="2 3">WY141</strain>
    </source>
</reference>